<evidence type="ECO:0000313" key="5">
    <source>
        <dbReference type="Proteomes" id="UP001642720"/>
    </source>
</evidence>
<evidence type="ECO:0000256" key="1">
    <source>
        <dbReference type="ARBA" id="ARBA00006484"/>
    </source>
</evidence>
<dbReference type="InterPro" id="IPR036291">
    <property type="entry name" value="NAD(P)-bd_dom_sf"/>
</dbReference>
<keyword evidence="5" id="KW-1185">Reference proteome</keyword>
<dbReference type="PANTHER" id="PTHR42760:SF37">
    <property type="entry name" value="CLAVALDEHYDE DEHYDROGENASE"/>
    <property type="match status" value="1"/>
</dbReference>
<dbReference type="Proteomes" id="UP001642720">
    <property type="component" value="Unassembled WGS sequence"/>
</dbReference>
<dbReference type="Pfam" id="PF00106">
    <property type="entry name" value="adh_short"/>
    <property type="match status" value="1"/>
</dbReference>
<dbReference type="GeneID" id="300580874"/>
<dbReference type="EMBL" id="PPTA01000017">
    <property type="protein sequence ID" value="TFA98887.1"/>
    <property type="molecule type" value="Genomic_DNA"/>
</dbReference>
<sequence length="943" mass="103550">MKDISAYSTNMAIDTGPLAGLPDDYVIKSQAFTKELYRDVYPAIDPSHAALSQGGKVVIVTGASKGIGKKGFVRSFAAAGAKAIALVARSSKQLQETAVELSKEFPTTQFLPVACDIKDEASVEALFEKIREVLGTADVLVNNAGTTDEGKPLRSASMANVWNAIEVNLKGSLLMVYEFLNLVGTTKQATIINVTSAVGFAVTPGQASYSLSKLALTHLSGYIAAENPNVRAVSLHPGTILTDITTEWLVRFSRDTPELAGGMAVWLTTREAAFLNGRYVSANWSVEELRMNTYLGWARDLLQKQLPSYAHSRLLRPNLPSSTPGIKMKNLFTVVIAGSQYLLHPQKLGTIEQTINPDALIPVTLLAPSEIKSDLEGILDLFSTVDDVFQPEFGSILVEKPEKDQQAIVVNRDLDSHGRSVFTLRSTGAEDEAQAAAFEDLPSGPYFLHGPNLYQAWRLYDDVLDAFTFGVIPTSINGSDDGYEALSSLSDDGSHKSIAVPSRLYHPAPSIRKPLSGVRISITDAIALRGAQTTMSSRAWTEMYGTEELATAKFAQRLIDMGAIIVGKTKSSQLDSGREWVDIEAPWNPRSDGYQSSGGSAAGAGASVSGYEWMEHAVAADAFEGAREQGRLHGVYALRAPAGAASQLRLGWQTDSETFASVGLLSRNLHDLLRLAQVTTNKSSVDVAFPKRIIYLLDYAPASEDDQSLDDMFVGVLEKFLGIKAERLSLSETWDANPPDDTKQSLQEYMKEVPFRSFCYDFYHEYADFRSHYKDRFSRQPYIEATSRFRWGIGERESVKDYGHHRVRIEVFRQWFNETIMPVTGDSETIVIIPFGPPITVQYRDDLPPPPSIIEGLGPEAIAPLLGLPQLVVPFAQTHYYSRVTDQSEDRPFSGSILGPHGSEVMLLQLVKAAFDRAEWRSWVGPGRLAFPQGYEPELTRAY</sequence>
<evidence type="ECO:0000313" key="4">
    <source>
        <dbReference type="EMBL" id="TFA98887.1"/>
    </source>
</evidence>
<dbReference type="PANTHER" id="PTHR42760">
    <property type="entry name" value="SHORT-CHAIN DEHYDROGENASES/REDUCTASES FAMILY MEMBER"/>
    <property type="match status" value="1"/>
</dbReference>
<gene>
    <name evidence="4" type="ORF">CCMA1212_009337</name>
</gene>
<accession>A0ABY2GVE8</accession>
<dbReference type="Pfam" id="PF01425">
    <property type="entry name" value="Amidase"/>
    <property type="match status" value="1"/>
</dbReference>
<dbReference type="PRINTS" id="PR00080">
    <property type="entry name" value="SDRFAMILY"/>
</dbReference>
<organism evidence="4 5">
    <name type="scientific">Trichoderma ghanense</name>
    <dbReference type="NCBI Taxonomy" id="65468"/>
    <lineage>
        <taxon>Eukaryota</taxon>
        <taxon>Fungi</taxon>
        <taxon>Dikarya</taxon>
        <taxon>Ascomycota</taxon>
        <taxon>Pezizomycotina</taxon>
        <taxon>Sordariomycetes</taxon>
        <taxon>Hypocreomycetidae</taxon>
        <taxon>Hypocreales</taxon>
        <taxon>Hypocreaceae</taxon>
        <taxon>Trichoderma</taxon>
    </lineage>
</organism>
<dbReference type="InterPro" id="IPR002347">
    <property type="entry name" value="SDR_fam"/>
</dbReference>
<dbReference type="PRINTS" id="PR00081">
    <property type="entry name" value="GDHRDH"/>
</dbReference>
<name>A0ABY2GVE8_9HYPO</name>
<dbReference type="InterPro" id="IPR036928">
    <property type="entry name" value="AS_sf"/>
</dbReference>
<feature type="domain" description="Amidase" evidence="3">
    <location>
        <begin position="511"/>
        <end position="720"/>
    </location>
</feature>
<dbReference type="RefSeq" id="XP_073555089.1">
    <property type="nucleotide sequence ID" value="XM_073706424.1"/>
</dbReference>
<evidence type="ECO:0000259" key="3">
    <source>
        <dbReference type="Pfam" id="PF01425"/>
    </source>
</evidence>
<keyword evidence="2" id="KW-0560">Oxidoreductase</keyword>
<comment type="caution">
    <text evidence="4">The sequence shown here is derived from an EMBL/GenBank/DDBJ whole genome shotgun (WGS) entry which is preliminary data.</text>
</comment>
<dbReference type="Gene3D" id="3.90.1300.10">
    <property type="entry name" value="Amidase signature (AS) domain"/>
    <property type="match status" value="1"/>
</dbReference>
<evidence type="ECO:0000256" key="2">
    <source>
        <dbReference type="ARBA" id="ARBA00023002"/>
    </source>
</evidence>
<dbReference type="InterPro" id="IPR023631">
    <property type="entry name" value="Amidase_dom"/>
</dbReference>
<comment type="similarity">
    <text evidence="1">Belongs to the short-chain dehydrogenases/reductases (SDR) family.</text>
</comment>
<dbReference type="SUPFAM" id="SSF51735">
    <property type="entry name" value="NAD(P)-binding Rossmann-fold domains"/>
    <property type="match status" value="1"/>
</dbReference>
<dbReference type="SUPFAM" id="SSF75304">
    <property type="entry name" value="Amidase signature (AS) enzymes"/>
    <property type="match status" value="1"/>
</dbReference>
<reference evidence="4 5" key="1">
    <citation type="submission" date="2018-01" db="EMBL/GenBank/DDBJ databases">
        <title>Genome characterization of the sugarcane-associated fungus Trichoderma ghanense CCMA-1212 and their application in lignocelulose bioconversion.</title>
        <authorList>
            <person name="Steindorff A.S."/>
            <person name="Mendes T.D."/>
            <person name="Vilela E.S.D."/>
            <person name="Rodrigues D.S."/>
            <person name="Formighieri E.F."/>
            <person name="Melo I.S."/>
            <person name="Favaro L.C.L."/>
        </authorList>
    </citation>
    <scope>NUCLEOTIDE SEQUENCE [LARGE SCALE GENOMIC DNA]</scope>
    <source>
        <strain evidence="4 5">CCMA-1212</strain>
    </source>
</reference>
<dbReference type="Gene3D" id="3.40.50.720">
    <property type="entry name" value="NAD(P)-binding Rossmann-like Domain"/>
    <property type="match status" value="1"/>
</dbReference>
<dbReference type="CDD" id="cd05233">
    <property type="entry name" value="SDR_c"/>
    <property type="match status" value="1"/>
</dbReference>
<protein>
    <submittedName>
        <fullName evidence="4">Short chain dehydrogenase andI</fullName>
    </submittedName>
</protein>
<proteinExistence type="inferred from homology"/>